<protein>
    <submittedName>
        <fullName evidence="2">Uncharacterized protein</fullName>
    </submittedName>
</protein>
<reference evidence="2 3" key="1">
    <citation type="submission" date="2015-06" db="EMBL/GenBank/DDBJ databases">
        <title>Recapitulation of the evolution of biosynthetic gene clusters reveals hidden chemical diversity on bacterial genomes.</title>
        <authorList>
            <person name="Cruz-Morales P."/>
            <person name="Martinez-Guerrero C."/>
            <person name="Morales-Escalante M.A."/>
            <person name="Yanez-Guerra L.A."/>
            <person name="Kopp J.F."/>
            <person name="Feldmann J."/>
            <person name="Ramos-Aboites H.E."/>
            <person name="Barona-Gomez F."/>
        </authorList>
    </citation>
    <scope>NUCLEOTIDE SEQUENCE [LARGE SCALE GENOMIC DNA]</scope>
    <source>
        <strain evidence="2 3">ATCC 31245</strain>
    </source>
</reference>
<keyword evidence="3" id="KW-1185">Reference proteome</keyword>
<dbReference type="Proteomes" id="UP000035932">
    <property type="component" value="Unassembled WGS sequence"/>
</dbReference>
<evidence type="ECO:0000313" key="3">
    <source>
        <dbReference type="Proteomes" id="UP000035932"/>
    </source>
</evidence>
<evidence type="ECO:0000313" key="2">
    <source>
        <dbReference type="EMBL" id="KMO93793.1"/>
    </source>
</evidence>
<dbReference type="EMBL" id="LFML01000159">
    <property type="protein sequence ID" value="KMO93793.1"/>
    <property type="molecule type" value="Genomic_DNA"/>
</dbReference>
<dbReference type="AlphaFoldDB" id="A0A0J6XGK3"/>
<evidence type="ECO:0000256" key="1">
    <source>
        <dbReference type="SAM" id="MobiDB-lite"/>
    </source>
</evidence>
<organism evidence="2 3">
    <name type="scientific">Streptomyces roseus</name>
    <dbReference type="NCBI Taxonomy" id="66430"/>
    <lineage>
        <taxon>Bacteria</taxon>
        <taxon>Bacillati</taxon>
        <taxon>Actinomycetota</taxon>
        <taxon>Actinomycetes</taxon>
        <taxon>Kitasatosporales</taxon>
        <taxon>Streptomycetaceae</taxon>
        <taxon>Streptomyces</taxon>
    </lineage>
</organism>
<accession>A0A0J6XGK3</accession>
<comment type="caution">
    <text evidence="2">The sequence shown here is derived from an EMBL/GenBank/DDBJ whole genome shotgun (WGS) entry which is preliminary data.</text>
</comment>
<proteinExistence type="predicted"/>
<name>A0A0J6XGK3_9ACTN</name>
<gene>
    <name evidence="2" type="ORF">ACS04_32975</name>
</gene>
<sequence length="85" mass="9072">MTGFPGPIKQDLRGQTGRAAQSQKPQVLGALDEAGGAEFVRVSARQEEREGGVGTGGGEHRPNIEARCLRRSGHVLPVPQTVKER</sequence>
<dbReference type="PATRIC" id="fig|66430.4.peg.3252"/>
<feature type="region of interest" description="Disordered" evidence="1">
    <location>
        <begin position="41"/>
        <end position="63"/>
    </location>
</feature>
<feature type="region of interest" description="Disordered" evidence="1">
    <location>
        <begin position="1"/>
        <end position="25"/>
    </location>
</feature>